<evidence type="ECO:0000313" key="7">
    <source>
        <dbReference type="EMBL" id="WUV42547.1"/>
    </source>
</evidence>
<keyword evidence="4 5" id="KW-0046">Antibiotic resistance</keyword>
<keyword evidence="3 5" id="KW-0378">Hydrolase</keyword>
<dbReference type="EMBL" id="CP109441">
    <property type="protein sequence ID" value="WUV42547.1"/>
    <property type="molecule type" value="Genomic_DNA"/>
</dbReference>
<keyword evidence="8" id="KW-1185">Reference proteome</keyword>
<proteinExistence type="inferred from homology"/>
<dbReference type="GO" id="GO:0008800">
    <property type="term" value="F:beta-lactamase activity"/>
    <property type="evidence" value="ECO:0007669"/>
    <property type="project" value="UniProtKB-EC"/>
</dbReference>
<evidence type="ECO:0000256" key="2">
    <source>
        <dbReference type="ARBA" id="ARBA00012865"/>
    </source>
</evidence>
<dbReference type="NCBIfam" id="NF033103">
    <property type="entry name" value="bla_class_A"/>
    <property type="match status" value="1"/>
</dbReference>
<dbReference type="PANTHER" id="PTHR35333">
    <property type="entry name" value="BETA-LACTAMASE"/>
    <property type="match status" value="1"/>
</dbReference>
<evidence type="ECO:0000256" key="3">
    <source>
        <dbReference type="ARBA" id="ARBA00022801"/>
    </source>
</evidence>
<dbReference type="Gene3D" id="3.40.710.10">
    <property type="entry name" value="DD-peptidase/beta-lactamase superfamily"/>
    <property type="match status" value="1"/>
</dbReference>
<evidence type="ECO:0000256" key="5">
    <source>
        <dbReference type="RuleBase" id="RU361140"/>
    </source>
</evidence>
<evidence type="ECO:0000256" key="4">
    <source>
        <dbReference type="ARBA" id="ARBA00023251"/>
    </source>
</evidence>
<dbReference type="SUPFAM" id="SSF56601">
    <property type="entry name" value="beta-lactamase/transpeptidase-like"/>
    <property type="match status" value="1"/>
</dbReference>
<dbReference type="Proteomes" id="UP001432062">
    <property type="component" value="Chromosome"/>
</dbReference>
<organism evidence="7 8">
    <name type="scientific">Nocardia vinacea</name>
    <dbReference type="NCBI Taxonomy" id="96468"/>
    <lineage>
        <taxon>Bacteria</taxon>
        <taxon>Bacillati</taxon>
        <taxon>Actinomycetota</taxon>
        <taxon>Actinomycetes</taxon>
        <taxon>Mycobacteriales</taxon>
        <taxon>Nocardiaceae</taxon>
        <taxon>Nocardia</taxon>
    </lineage>
</organism>
<dbReference type="RefSeq" id="WP_329405216.1">
    <property type="nucleotide sequence ID" value="NZ_CP109441.1"/>
</dbReference>
<dbReference type="InterPro" id="IPR023650">
    <property type="entry name" value="Beta-lactam_class-A_AS"/>
</dbReference>
<evidence type="ECO:0000313" key="8">
    <source>
        <dbReference type="Proteomes" id="UP001432062"/>
    </source>
</evidence>
<comment type="catalytic activity">
    <reaction evidence="5">
        <text>a beta-lactam + H2O = a substituted beta-amino acid</text>
        <dbReference type="Rhea" id="RHEA:20401"/>
        <dbReference type="ChEBI" id="CHEBI:15377"/>
        <dbReference type="ChEBI" id="CHEBI:35627"/>
        <dbReference type="ChEBI" id="CHEBI:140347"/>
        <dbReference type="EC" id="3.5.2.6"/>
    </reaction>
</comment>
<dbReference type="PANTHER" id="PTHR35333:SF3">
    <property type="entry name" value="BETA-LACTAMASE-TYPE TRANSPEPTIDASE FOLD CONTAINING PROTEIN"/>
    <property type="match status" value="1"/>
</dbReference>
<dbReference type="PROSITE" id="PS00146">
    <property type="entry name" value="BETA_LACTAMASE_A"/>
    <property type="match status" value="1"/>
</dbReference>
<protein>
    <recommendedName>
        <fullName evidence="2 5">Beta-lactamase</fullName>
        <ecNumber evidence="2 5">3.5.2.6</ecNumber>
    </recommendedName>
</protein>
<sequence length="326" mass="33608">MKQEPTGAAHGAAGGIPVVHGREDVKKIGRRGRGSARIGLALVATVLLGACGTESKDPDPTPPPVGQLAGIEQQHQARLGVFAVDTGSGRTVGFRQDERFAMMSTFKTLACAALLHEHPLATGYFDQIIHFTEADAAAAGGSAVTGTRIDSGMSVSELCDAAITRSDNAAGNELLKLLGGPQALTQFLRSIGDQVSRLDRTEPTLNTAIPGDERDTTTPAAIAADYRALTVGDALAAPEREQLTAWLIATTTGAARIRAGLPNDWKTGDKTGTGDYGSANDVAVTWPAGSAGPIVIAVLTTHSSPDAQADNALVAEAAKETVGLLR</sequence>
<gene>
    <name evidence="7" type="primary">bla</name>
    <name evidence="7" type="ORF">OG563_25150</name>
</gene>
<evidence type="ECO:0000259" key="6">
    <source>
        <dbReference type="Pfam" id="PF13354"/>
    </source>
</evidence>
<dbReference type="PRINTS" id="PR00118">
    <property type="entry name" value="BLACTAMASEA"/>
</dbReference>
<dbReference type="Pfam" id="PF13354">
    <property type="entry name" value="Beta-lactamase2"/>
    <property type="match status" value="1"/>
</dbReference>
<name>A0ABZ1YKU2_9NOCA</name>
<feature type="domain" description="Beta-lactamase class A catalytic" evidence="6">
    <location>
        <begin position="80"/>
        <end position="300"/>
    </location>
</feature>
<comment type="similarity">
    <text evidence="1 5">Belongs to the class-A beta-lactamase family.</text>
</comment>
<dbReference type="EC" id="3.5.2.6" evidence="2 5"/>
<dbReference type="InterPro" id="IPR012338">
    <property type="entry name" value="Beta-lactam/transpept-like"/>
</dbReference>
<accession>A0ABZ1YKU2</accession>
<dbReference type="InterPro" id="IPR045155">
    <property type="entry name" value="Beta-lactam_cat"/>
</dbReference>
<evidence type="ECO:0000256" key="1">
    <source>
        <dbReference type="ARBA" id="ARBA00009009"/>
    </source>
</evidence>
<dbReference type="InterPro" id="IPR000871">
    <property type="entry name" value="Beta-lactam_class-A"/>
</dbReference>
<reference evidence="7" key="1">
    <citation type="submission" date="2022-10" db="EMBL/GenBank/DDBJ databases">
        <title>The complete genomes of actinobacterial strains from the NBC collection.</title>
        <authorList>
            <person name="Joergensen T.S."/>
            <person name="Alvarez Arevalo M."/>
            <person name="Sterndorff E.B."/>
            <person name="Faurdal D."/>
            <person name="Vuksanovic O."/>
            <person name="Mourched A.-S."/>
            <person name="Charusanti P."/>
            <person name="Shaw S."/>
            <person name="Blin K."/>
            <person name="Weber T."/>
        </authorList>
    </citation>
    <scope>NUCLEOTIDE SEQUENCE</scope>
    <source>
        <strain evidence="7">NBC_01482</strain>
    </source>
</reference>